<comment type="caution">
    <text evidence="2">The sequence shown here is derived from an EMBL/GenBank/DDBJ whole genome shotgun (WGS) entry which is preliminary data.</text>
</comment>
<dbReference type="GO" id="GO:0003676">
    <property type="term" value="F:nucleic acid binding"/>
    <property type="evidence" value="ECO:0007669"/>
    <property type="project" value="InterPro"/>
</dbReference>
<name>A0A392QJR4_9FABA</name>
<protein>
    <submittedName>
        <fullName evidence="2">Putative non-LTR retroelement reverse transcriptase</fullName>
    </submittedName>
</protein>
<evidence type="ECO:0000313" key="3">
    <source>
        <dbReference type="Proteomes" id="UP000265520"/>
    </source>
</evidence>
<feature type="non-terminal residue" evidence="2">
    <location>
        <position position="73"/>
    </location>
</feature>
<evidence type="ECO:0000259" key="1">
    <source>
        <dbReference type="Pfam" id="PF13456"/>
    </source>
</evidence>
<dbReference type="InterPro" id="IPR012337">
    <property type="entry name" value="RNaseH-like_sf"/>
</dbReference>
<proteinExistence type="predicted"/>
<dbReference type="Proteomes" id="UP000265520">
    <property type="component" value="Unassembled WGS sequence"/>
</dbReference>
<reference evidence="2 3" key="1">
    <citation type="journal article" date="2018" name="Front. Plant Sci.">
        <title>Red Clover (Trifolium pratense) and Zigzag Clover (T. medium) - A Picture of Genomic Similarities and Differences.</title>
        <authorList>
            <person name="Dluhosova J."/>
            <person name="Istvanek J."/>
            <person name="Nedelnik J."/>
            <person name="Repkova J."/>
        </authorList>
    </citation>
    <scope>NUCLEOTIDE SEQUENCE [LARGE SCALE GENOMIC DNA]</scope>
    <source>
        <strain evidence="3">cv. 10/8</strain>
        <tissue evidence="2">Leaf</tissue>
    </source>
</reference>
<organism evidence="2 3">
    <name type="scientific">Trifolium medium</name>
    <dbReference type="NCBI Taxonomy" id="97028"/>
    <lineage>
        <taxon>Eukaryota</taxon>
        <taxon>Viridiplantae</taxon>
        <taxon>Streptophyta</taxon>
        <taxon>Embryophyta</taxon>
        <taxon>Tracheophyta</taxon>
        <taxon>Spermatophyta</taxon>
        <taxon>Magnoliopsida</taxon>
        <taxon>eudicotyledons</taxon>
        <taxon>Gunneridae</taxon>
        <taxon>Pentapetalae</taxon>
        <taxon>rosids</taxon>
        <taxon>fabids</taxon>
        <taxon>Fabales</taxon>
        <taxon>Fabaceae</taxon>
        <taxon>Papilionoideae</taxon>
        <taxon>50 kb inversion clade</taxon>
        <taxon>NPAAA clade</taxon>
        <taxon>Hologalegina</taxon>
        <taxon>IRL clade</taxon>
        <taxon>Trifolieae</taxon>
        <taxon>Trifolium</taxon>
    </lineage>
</organism>
<dbReference type="GO" id="GO:0003964">
    <property type="term" value="F:RNA-directed DNA polymerase activity"/>
    <property type="evidence" value="ECO:0007669"/>
    <property type="project" value="UniProtKB-KW"/>
</dbReference>
<dbReference type="EMBL" id="LXQA010142545">
    <property type="protein sequence ID" value="MCI24621.1"/>
    <property type="molecule type" value="Genomic_DNA"/>
</dbReference>
<keyword evidence="3" id="KW-1185">Reference proteome</keyword>
<dbReference type="Gene3D" id="3.30.420.10">
    <property type="entry name" value="Ribonuclease H-like superfamily/Ribonuclease H"/>
    <property type="match status" value="1"/>
</dbReference>
<evidence type="ECO:0000313" key="2">
    <source>
        <dbReference type="EMBL" id="MCI24621.1"/>
    </source>
</evidence>
<dbReference type="CDD" id="cd06222">
    <property type="entry name" value="RNase_H_like"/>
    <property type="match status" value="1"/>
</dbReference>
<dbReference type="InterPro" id="IPR002156">
    <property type="entry name" value="RNaseH_domain"/>
</dbReference>
<dbReference type="Pfam" id="PF13456">
    <property type="entry name" value="RVT_3"/>
    <property type="match status" value="1"/>
</dbReference>
<dbReference type="GO" id="GO:0004523">
    <property type="term" value="F:RNA-DNA hybrid ribonuclease activity"/>
    <property type="evidence" value="ECO:0007669"/>
    <property type="project" value="InterPro"/>
</dbReference>
<keyword evidence="2" id="KW-0808">Transferase</keyword>
<accession>A0A392QJR4</accession>
<dbReference type="InterPro" id="IPR044730">
    <property type="entry name" value="RNase_H-like_dom_plant"/>
</dbReference>
<dbReference type="InterPro" id="IPR053151">
    <property type="entry name" value="RNase_H-like"/>
</dbReference>
<dbReference type="AlphaFoldDB" id="A0A392QJR4"/>
<sequence length="73" mass="8433">MMAELWGAWIALKLAWEKGFRKVELRLDALGVVKAINKEMAVQIEGWSLCKKIWSLLEFDQKVSISHAFREAN</sequence>
<dbReference type="PANTHER" id="PTHR47723">
    <property type="entry name" value="OS05G0353850 PROTEIN"/>
    <property type="match status" value="1"/>
</dbReference>
<feature type="domain" description="RNase H type-1" evidence="1">
    <location>
        <begin position="2"/>
        <end position="73"/>
    </location>
</feature>
<keyword evidence="2" id="KW-0548">Nucleotidyltransferase</keyword>
<dbReference type="InterPro" id="IPR036397">
    <property type="entry name" value="RNaseH_sf"/>
</dbReference>
<dbReference type="SUPFAM" id="SSF53098">
    <property type="entry name" value="Ribonuclease H-like"/>
    <property type="match status" value="1"/>
</dbReference>
<dbReference type="PANTHER" id="PTHR47723:SF19">
    <property type="entry name" value="POLYNUCLEOTIDYL TRANSFERASE, RIBONUCLEASE H-LIKE SUPERFAMILY PROTEIN"/>
    <property type="match status" value="1"/>
</dbReference>
<keyword evidence="2" id="KW-0695">RNA-directed DNA polymerase</keyword>